<name>A0A3B0YYZ3_9ZZZZ</name>
<dbReference type="GO" id="GO:0003824">
    <property type="term" value="F:catalytic activity"/>
    <property type="evidence" value="ECO:0007669"/>
    <property type="project" value="InterPro"/>
</dbReference>
<dbReference type="InterPro" id="IPR011146">
    <property type="entry name" value="HIT-like"/>
</dbReference>
<organism evidence="2">
    <name type="scientific">hydrothermal vent metagenome</name>
    <dbReference type="NCBI Taxonomy" id="652676"/>
    <lineage>
        <taxon>unclassified sequences</taxon>
        <taxon>metagenomes</taxon>
        <taxon>ecological metagenomes</taxon>
    </lineage>
</organism>
<dbReference type="Gene3D" id="3.30.428.10">
    <property type="entry name" value="HIT-like"/>
    <property type="match status" value="1"/>
</dbReference>
<sequence length="229" mass="25694">MLFGTIRLWPFERYRHKVPGNPLAVCIEQQCAAGVRALIDGEQIVHKRKDTANGLKAEGARRTKQVSNVIRESELTGNFELHPRLAADCLVVGYLPLSQLLLLNDARYPWFVLVPARAEMTEVFELDEADQQQLWRESARLARYLKDVCAADKINIGALGNLVPQLHVHHIARFTDDPAWPGPVWGHSAAVPYEQAVVQQRLYSVRDWFADELTGVPLTGETQCTDGSS</sequence>
<dbReference type="InterPro" id="IPR036265">
    <property type="entry name" value="HIT-like_sf"/>
</dbReference>
<dbReference type="PROSITE" id="PS51084">
    <property type="entry name" value="HIT_2"/>
    <property type="match status" value="1"/>
</dbReference>
<gene>
    <name evidence="2" type="ORF">MNBD_GAMMA13-972</name>
</gene>
<evidence type="ECO:0000259" key="1">
    <source>
        <dbReference type="PROSITE" id="PS51084"/>
    </source>
</evidence>
<reference evidence="2" key="1">
    <citation type="submission" date="2018-06" db="EMBL/GenBank/DDBJ databases">
        <authorList>
            <person name="Zhirakovskaya E."/>
        </authorList>
    </citation>
    <scope>NUCLEOTIDE SEQUENCE</scope>
</reference>
<dbReference type="EMBL" id="UOFK01000055">
    <property type="protein sequence ID" value="VAW74154.1"/>
    <property type="molecule type" value="Genomic_DNA"/>
</dbReference>
<feature type="domain" description="HIT" evidence="1">
    <location>
        <begin position="112"/>
        <end position="180"/>
    </location>
</feature>
<dbReference type="AlphaFoldDB" id="A0A3B0YYZ3"/>
<accession>A0A3B0YYZ3</accession>
<proteinExistence type="predicted"/>
<dbReference type="SUPFAM" id="SSF54197">
    <property type="entry name" value="HIT-like"/>
    <property type="match status" value="1"/>
</dbReference>
<dbReference type="Pfam" id="PF01230">
    <property type="entry name" value="HIT"/>
    <property type="match status" value="1"/>
</dbReference>
<evidence type="ECO:0000313" key="2">
    <source>
        <dbReference type="EMBL" id="VAW74154.1"/>
    </source>
</evidence>
<protein>
    <submittedName>
        <fullName evidence="2">Histidine triad family protein</fullName>
    </submittedName>
</protein>